<evidence type="ECO:0000313" key="1">
    <source>
        <dbReference type="EMBL" id="KAJ3834365.1"/>
    </source>
</evidence>
<keyword evidence="2" id="KW-1185">Reference proteome</keyword>
<dbReference type="AlphaFoldDB" id="A0AA38P156"/>
<dbReference type="Proteomes" id="UP001163846">
    <property type="component" value="Unassembled WGS sequence"/>
</dbReference>
<accession>A0AA38P156</accession>
<evidence type="ECO:0000313" key="2">
    <source>
        <dbReference type="Proteomes" id="UP001163846"/>
    </source>
</evidence>
<protein>
    <submittedName>
        <fullName evidence="1">Uncharacterized protein</fullName>
    </submittedName>
</protein>
<gene>
    <name evidence="1" type="ORF">F5878DRAFT_645190</name>
</gene>
<name>A0AA38P156_9AGAR</name>
<dbReference type="EMBL" id="MU806542">
    <property type="protein sequence ID" value="KAJ3834365.1"/>
    <property type="molecule type" value="Genomic_DNA"/>
</dbReference>
<sequence length="174" mass="18582">MPTLSQSLMLKSVMGVRAQGLQSGPTVPGTKPDALNIHIEAGTSKNPKLPMTIPFAAGFIPNTCSHACPTRAPGDQSRMFSVLGTFLNVRVSGGKGHAKDKGNAKGKGKGKPIEEYMLTIDLIRNGDPFRSYLECGSKSEEQQGLVDALSIEIQNHNTRDCNTSGEPSRSSSPW</sequence>
<proteinExistence type="predicted"/>
<organism evidence="1 2">
    <name type="scientific">Lentinula raphanica</name>
    <dbReference type="NCBI Taxonomy" id="153919"/>
    <lineage>
        <taxon>Eukaryota</taxon>
        <taxon>Fungi</taxon>
        <taxon>Dikarya</taxon>
        <taxon>Basidiomycota</taxon>
        <taxon>Agaricomycotina</taxon>
        <taxon>Agaricomycetes</taxon>
        <taxon>Agaricomycetidae</taxon>
        <taxon>Agaricales</taxon>
        <taxon>Marasmiineae</taxon>
        <taxon>Omphalotaceae</taxon>
        <taxon>Lentinula</taxon>
    </lineage>
</organism>
<reference evidence="1" key="1">
    <citation type="submission" date="2022-08" db="EMBL/GenBank/DDBJ databases">
        <authorList>
            <consortium name="DOE Joint Genome Institute"/>
            <person name="Min B."/>
            <person name="Riley R."/>
            <person name="Sierra-Patev S."/>
            <person name="Naranjo-Ortiz M."/>
            <person name="Looney B."/>
            <person name="Konkel Z."/>
            <person name="Slot J.C."/>
            <person name="Sakamoto Y."/>
            <person name="Steenwyk J.L."/>
            <person name="Rokas A."/>
            <person name="Carro J."/>
            <person name="Camarero S."/>
            <person name="Ferreira P."/>
            <person name="Molpeceres G."/>
            <person name="Ruiz-Duenas F.J."/>
            <person name="Serrano A."/>
            <person name="Henrissat B."/>
            <person name="Drula E."/>
            <person name="Hughes K.W."/>
            <person name="Mata J.L."/>
            <person name="Ishikawa N.K."/>
            <person name="Vargas-Isla R."/>
            <person name="Ushijima S."/>
            <person name="Smith C.A."/>
            <person name="Ahrendt S."/>
            <person name="Andreopoulos W."/>
            <person name="He G."/>
            <person name="Labutti K."/>
            <person name="Lipzen A."/>
            <person name="Ng V."/>
            <person name="Sandor L."/>
            <person name="Barry K."/>
            <person name="Martinez A.T."/>
            <person name="Xiao Y."/>
            <person name="Gibbons J.G."/>
            <person name="Terashima K."/>
            <person name="Hibbett D.S."/>
            <person name="Grigoriev I.V."/>
        </authorList>
    </citation>
    <scope>NUCLEOTIDE SEQUENCE</scope>
    <source>
        <strain evidence="1">TFB9207</strain>
    </source>
</reference>
<comment type="caution">
    <text evidence="1">The sequence shown here is derived from an EMBL/GenBank/DDBJ whole genome shotgun (WGS) entry which is preliminary data.</text>
</comment>